<feature type="transmembrane region" description="Helical" evidence="1">
    <location>
        <begin position="69"/>
        <end position="88"/>
    </location>
</feature>
<sequence>MMVGHLLTNSLKHRLVAQMRTMIAIYAVRDISVCHCFMNTRRDHFLYTNSNKLLTVGWLKKSYTGDSKILKYLILLLCALLVMPYFCLGRKSFITYLSTSIRNKLSARNIIFIRNTTDQQLVSWLFVYIVLFVKCILRIIGILKFLFTLYLCSLNFYLFRLKNLLQTIEMITKVIIGTTASVLVITSSQTPFILTYILFSLLYSIYRN</sequence>
<evidence type="ECO:0000313" key="3">
    <source>
        <dbReference type="WBParaSite" id="Hba_00917"/>
    </source>
</evidence>
<dbReference type="Proteomes" id="UP000095283">
    <property type="component" value="Unplaced"/>
</dbReference>
<dbReference type="WBParaSite" id="Hba_00917">
    <property type="protein sequence ID" value="Hba_00917"/>
    <property type="gene ID" value="Hba_00917"/>
</dbReference>
<evidence type="ECO:0000313" key="2">
    <source>
        <dbReference type="Proteomes" id="UP000095283"/>
    </source>
</evidence>
<feature type="transmembrane region" description="Helical" evidence="1">
    <location>
        <begin position="109"/>
        <end position="133"/>
    </location>
</feature>
<proteinExistence type="predicted"/>
<reference evidence="3" key="1">
    <citation type="submission" date="2016-11" db="UniProtKB">
        <authorList>
            <consortium name="WormBaseParasite"/>
        </authorList>
    </citation>
    <scope>IDENTIFICATION</scope>
</reference>
<keyword evidence="1" id="KW-0812">Transmembrane</keyword>
<keyword evidence="1" id="KW-1133">Transmembrane helix</keyword>
<dbReference type="AlphaFoldDB" id="A0A1I7W8F4"/>
<keyword evidence="2" id="KW-1185">Reference proteome</keyword>
<organism evidence="2 3">
    <name type="scientific">Heterorhabditis bacteriophora</name>
    <name type="common">Entomopathogenic nematode worm</name>
    <dbReference type="NCBI Taxonomy" id="37862"/>
    <lineage>
        <taxon>Eukaryota</taxon>
        <taxon>Metazoa</taxon>
        <taxon>Ecdysozoa</taxon>
        <taxon>Nematoda</taxon>
        <taxon>Chromadorea</taxon>
        <taxon>Rhabditida</taxon>
        <taxon>Rhabditina</taxon>
        <taxon>Rhabditomorpha</taxon>
        <taxon>Strongyloidea</taxon>
        <taxon>Heterorhabditidae</taxon>
        <taxon>Heterorhabditis</taxon>
    </lineage>
</organism>
<feature type="transmembrane region" description="Helical" evidence="1">
    <location>
        <begin position="139"/>
        <end position="159"/>
    </location>
</feature>
<name>A0A1I7W8F4_HETBA</name>
<accession>A0A1I7W8F4</accession>
<keyword evidence="1" id="KW-0472">Membrane</keyword>
<protein>
    <submittedName>
        <fullName evidence="3">TPT domain-containing protein</fullName>
    </submittedName>
</protein>
<feature type="transmembrane region" description="Helical" evidence="1">
    <location>
        <begin position="180"/>
        <end position="206"/>
    </location>
</feature>
<evidence type="ECO:0000256" key="1">
    <source>
        <dbReference type="SAM" id="Phobius"/>
    </source>
</evidence>